<dbReference type="EMBL" id="MH536818">
    <property type="protein sequence ID" value="AXH49698.1"/>
    <property type="molecule type" value="Genomic_DNA"/>
</dbReference>
<reference evidence="2" key="1">
    <citation type="submission" date="2018-06" db="EMBL/GenBank/DDBJ databases">
        <authorList>
            <person name="Zhirakovskaya E."/>
        </authorList>
    </citation>
    <scope>NUCLEOTIDE SEQUENCE [LARGE SCALE GENOMIC DNA]</scope>
</reference>
<gene>
    <name evidence="1" type="primary">56</name>
    <name evidence="1" type="ORF">SEA_FROKOSTDAME_56</name>
</gene>
<accession>A0A345L346</accession>
<sequence length="127" mass="13887">MMTDYQSNDDTAIRINTRADVDLIAGNSTLVSLCSDRSSTLVDRTPMSDLYQGHDVVVTVESGELGAIGGLVFTLPFTDLAEYVDQVRDGDLDGFEDALNHLPPRGRSRKYTDAYTLGQVEARGRAE</sequence>
<protein>
    <submittedName>
        <fullName evidence="1">Uncharacterized protein</fullName>
    </submittedName>
</protein>
<dbReference type="KEGG" id="vg:65114593"/>
<dbReference type="Proteomes" id="UP000260058">
    <property type="component" value="Segment"/>
</dbReference>
<evidence type="ECO:0000313" key="2">
    <source>
        <dbReference type="Proteomes" id="UP000260058"/>
    </source>
</evidence>
<name>A0A345L346_9CAUD</name>
<dbReference type="RefSeq" id="YP_010096933.1">
    <property type="nucleotide sequence ID" value="NC_055754.1"/>
</dbReference>
<dbReference type="GeneID" id="65114593"/>
<keyword evidence="2" id="KW-1185">Reference proteome</keyword>
<organism evidence="1 2">
    <name type="scientific">Gordonia phage Frokostdame</name>
    <dbReference type="NCBI Taxonomy" id="2250320"/>
    <lineage>
        <taxon>Viruses</taxon>
        <taxon>Duplodnaviria</taxon>
        <taxon>Heunggongvirae</taxon>
        <taxon>Uroviricota</taxon>
        <taxon>Caudoviricetes</taxon>
        <taxon>Jujuvirus</taxon>
        <taxon>Jujuvirus frokostdame</taxon>
    </lineage>
</organism>
<proteinExistence type="predicted"/>
<evidence type="ECO:0000313" key="1">
    <source>
        <dbReference type="EMBL" id="AXH49698.1"/>
    </source>
</evidence>